<dbReference type="RefSeq" id="WP_125484058.1">
    <property type="nucleotide sequence ID" value="NZ_RSDW01000001.1"/>
</dbReference>
<keyword evidence="3" id="KW-1185">Reference proteome</keyword>
<dbReference type="InterPro" id="IPR034660">
    <property type="entry name" value="DinB/YfiT-like"/>
</dbReference>
<feature type="domain" description="DinB-like" evidence="1">
    <location>
        <begin position="12"/>
        <end position="150"/>
    </location>
</feature>
<protein>
    <submittedName>
        <fullName evidence="2">DinB family protein</fullName>
    </submittedName>
</protein>
<organism evidence="2 3">
    <name type="scientific">Edaphobacter aggregans</name>
    <dbReference type="NCBI Taxonomy" id="570835"/>
    <lineage>
        <taxon>Bacteria</taxon>
        <taxon>Pseudomonadati</taxon>
        <taxon>Acidobacteriota</taxon>
        <taxon>Terriglobia</taxon>
        <taxon>Terriglobales</taxon>
        <taxon>Acidobacteriaceae</taxon>
        <taxon>Edaphobacter</taxon>
    </lineage>
</organism>
<comment type="caution">
    <text evidence="2">The sequence shown here is derived from an EMBL/GenBank/DDBJ whole genome shotgun (WGS) entry which is preliminary data.</text>
</comment>
<name>A0A3R9NV46_9BACT</name>
<dbReference type="AlphaFoldDB" id="A0A3R9NV46"/>
<dbReference type="Gene3D" id="1.20.120.450">
    <property type="entry name" value="dinb family like domain"/>
    <property type="match status" value="1"/>
</dbReference>
<dbReference type="EMBL" id="RSDW01000001">
    <property type="protein sequence ID" value="RSL15301.1"/>
    <property type="molecule type" value="Genomic_DNA"/>
</dbReference>
<gene>
    <name evidence="2" type="ORF">EDE15_0785</name>
</gene>
<accession>A0A3R9NV46</accession>
<dbReference type="SUPFAM" id="SSF109854">
    <property type="entry name" value="DinB/YfiT-like putative metalloenzymes"/>
    <property type="match status" value="1"/>
</dbReference>
<evidence type="ECO:0000313" key="3">
    <source>
        <dbReference type="Proteomes" id="UP000269669"/>
    </source>
</evidence>
<dbReference type="Proteomes" id="UP000269669">
    <property type="component" value="Unassembled WGS sequence"/>
</dbReference>
<proteinExistence type="predicted"/>
<dbReference type="InterPro" id="IPR024775">
    <property type="entry name" value="DinB-like"/>
</dbReference>
<reference evidence="2 3" key="1">
    <citation type="submission" date="2018-12" db="EMBL/GenBank/DDBJ databases">
        <title>Sequencing of bacterial isolates from soil warming experiment in Harvard Forest, Massachusetts, USA.</title>
        <authorList>
            <person name="Deangelis K."/>
        </authorList>
    </citation>
    <scope>NUCLEOTIDE SEQUENCE [LARGE SCALE GENOMIC DNA]</scope>
    <source>
        <strain evidence="2 3">EB153</strain>
    </source>
</reference>
<sequence>MEHHLEDTVSLLSRTPAALDVLLRDLPETWTFRNEGENTWNVFDVVGHLVHGERTDWMSRARMILQFGESRTFEPFDRLGQVRESQGKSLGQLLDEFARLRSENLSELRALNLRQVDLERSGRHPSFGVVTLSELLATWATHDLTHLHQISRIMAHQYREAVGPWSVYLGVLQCGGHSSS</sequence>
<evidence type="ECO:0000313" key="2">
    <source>
        <dbReference type="EMBL" id="RSL15301.1"/>
    </source>
</evidence>
<evidence type="ECO:0000259" key="1">
    <source>
        <dbReference type="Pfam" id="PF12867"/>
    </source>
</evidence>
<dbReference type="Pfam" id="PF12867">
    <property type="entry name" value="DinB_2"/>
    <property type="match status" value="1"/>
</dbReference>
<dbReference type="OrthoDB" id="1434917at2"/>